<evidence type="ECO:0000313" key="8">
    <source>
        <dbReference type="Proteomes" id="UP001203297"/>
    </source>
</evidence>
<proteinExistence type="inferred from homology"/>
<sequence>MQEEEEIHYSSKRFQHIDSNNSFHTPPLIYLNTRLQNIGSRIRRSVSEGYATHRFSHLSTSSRDLSSSIKDLPIFRSSNDTLHAVYSQLPSSHFPPSDRKRVRMEFAVDEYEEFHNGGNAGKDDGPSEPAMQSASVIAANDLASPRPMKPLRRTPRMFGQTKSLPAAAFGSLRNDLDRATLDTGLQEGEEEGEEEDWSTAAFSGDPLKTTTVTKSLT</sequence>
<organism evidence="7 8">
    <name type="scientific">Multifurca ochricompacta</name>
    <dbReference type="NCBI Taxonomy" id="376703"/>
    <lineage>
        <taxon>Eukaryota</taxon>
        <taxon>Fungi</taxon>
        <taxon>Dikarya</taxon>
        <taxon>Basidiomycota</taxon>
        <taxon>Agaricomycotina</taxon>
        <taxon>Agaricomycetes</taxon>
        <taxon>Russulales</taxon>
        <taxon>Russulaceae</taxon>
        <taxon>Multifurca</taxon>
    </lineage>
</organism>
<comment type="subcellular location">
    <subcellularLocation>
        <location evidence="2">Cytoplasm</location>
    </subcellularLocation>
    <subcellularLocation>
        <location evidence="1">Nucleus</location>
    </subcellularLocation>
</comment>
<comment type="similarity">
    <text evidence="3">Belongs to the DIF1/spd1 family.</text>
</comment>
<name>A0AAD4QPP8_9AGAM</name>
<feature type="compositionally biased region" description="Polar residues" evidence="6">
    <location>
        <begin position="208"/>
        <end position="217"/>
    </location>
</feature>
<dbReference type="EMBL" id="WTXG01000002">
    <property type="protein sequence ID" value="KAI0307108.1"/>
    <property type="molecule type" value="Genomic_DNA"/>
</dbReference>
<evidence type="ECO:0000256" key="3">
    <source>
        <dbReference type="ARBA" id="ARBA00005459"/>
    </source>
</evidence>
<accession>A0AAD4QPP8</accession>
<comment type="caution">
    <text evidence="7">The sequence shown here is derived from an EMBL/GenBank/DDBJ whole genome shotgun (WGS) entry which is preliminary data.</text>
</comment>
<evidence type="ECO:0000256" key="5">
    <source>
        <dbReference type="ARBA" id="ARBA00023242"/>
    </source>
</evidence>
<dbReference type="AlphaFoldDB" id="A0AAD4QPP8"/>
<dbReference type="GO" id="GO:0005737">
    <property type="term" value="C:cytoplasm"/>
    <property type="evidence" value="ECO:0007669"/>
    <property type="project" value="UniProtKB-SubCell"/>
</dbReference>
<keyword evidence="4" id="KW-0963">Cytoplasm</keyword>
<feature type="compositionally biased region" description="Acidic residues" evidence="6">
    <location>
        <begin position="187"/>
        <end position="197"/>
    </location>
</feature>
<keyword evidence="8" id="KW-1185">Reference proteome</keyword>
<evidence type="ECO:0000256" key="1">
    <source>
        <dbReference type="ARBA" id="ARBA00004123"/>
    </source>
</evidence>
<evidence type="ECO:0000256" key="4">
    <source>
        <dbReference type="ARBA" id="ARBA00022490"/>
    </source>
</evidence>
<dbReference type="InterPro" id="IPR013900">
    <property type="entry name" value="RNR_inhibitor"/>
</dbReference>
<dbReference type="Pfam" id="PF08591">
    <property type="entry name" value="RNR_inhib"/>
    <property type="match status" value="1"/>
</dbReference>
<keyword evidence="5" id="KW-0539">Nucleus</keyword>
<evidence type="ECO:0000256" key="2">
    <source>
        <dbReference type="ARBA" id="ARBA00004496"/>
    </source>
</evidence>
<evidence type="ECO:0000256" key="6">
    <source>
        <dbReference type="SAM" id="MobiDB-lite"/>
    </source>
</evidence>
<feature type="region of interest" description="Disordered" evidence="6">
    <location>
        <begin position="145"/>
        <end position="217"/>
    </location>
</feature>
<reference evidence="7" key="1">
    <citation type="journal article" date="2022" name="New Phytol.">
        <title>Evolutionary transition to the ectomycorrhizal habit in the genomes of a hyperdiverse lineage of mushroom-forming fungi.</title>
        <authorList>
            <person name="Looney B."/>
            <person name="Miyauchi S."/>
            <person name="Morin E."/>
            <person name="Drula E."/>
            <person name="Courty P.E."/>
            <person name="Kohler A."/>
            <person name="Kuo A."/>
            <person name="LaButti K."/>
            <person name="Pangilinan J."/>
            <person name="Lipzen A."/>
            <person name="Riley R."/>
            <person name="Andreopoulos W."/>
            <person name="He G."/>
            <person name="Johnson J."/>
            <person name="Nolan M."/>
            <person name="Tritt A."/>
            <person name="Barry K.W."/>
            <person name="Grigoriev I.V."/>
            <person name="Nagy L.G."/>
            <person name="Hibbett D."/>
            <person name="Henrissat B."/>
            <person name="Matheny P.B."/>
            <person name="Labbe J."/>
            <person name="Martin F.M."/>
        </authorList>
    </citation>
    <scope>NUCLEOTIDE SEQUENCE</scope>
    <source>
        <strain evidence="7">BPL690</strain>
    </source>
</reference>
<evidence type="ECO:0000313" key="7">
    <source>
        <dbReference type="EMBL" id="KAI0307108.1"/>
    </source>
</evidence>
<dbReference type="Proteomes" id="UP001203297">
    <property type="component" value="Unassembled WGS sequence"/>
</dbReference>
<dbReference type="GO" id="GO:0005634">
    <property type="term" value="C:nucleus"/>
    <property type="evidence" value="ECO:0007669"/>
    <property type="project" value="UniProtKB-SubCell"/>
</dbReference>
<protein>
    <submittedName>
        <fullName evidence="7">Uncharacterized protein</fullName>
    </submittedName>
</protein>
<gene>
    <name evidence="7" type="ORF">B0F90DRAFT_1685193</name>
</gene>